<proteinExistence type="predicted"/>
<name>A0ABP7PAH4_9GAMM</name>
<dbReference type="PANTHER" id="PTHR46211">
    <property type="entry name" value="GLYCEROPHOSPHORYL DIESTER PHOSPHODIESTERASE"/>
    <property type="match status" value="1"/>
</dbReference>
<dbReference type="RefSeq" id="WP_344805694.1">
    <property type="nucleotide sequence ID" value="NZ_BAABBO010000009.1"/>
</dbReference>
<dbReference type="EMBL" id="BAABBO010000009">
    <property type="protein sequence ID" value="GAA3961261.1"/>
    <property type="molecule type" value="Genomic_DNA"/>
</dbReference>
<reference evidence="3" key="1">
    <citation type="journal article" date="2019" name="Int. J. Syst. Evol. Microbiol.">
        <title>The Global Catalogue of Microorganisms (GCM) 10K type strain sequencing project: providing services to taxonomists for standard genome sequencing and annotation.</title>
        <authorList>
            <consortium name="The Broad Institute Genomics Platform"/>
            <consortium name="The Broad Institute Genome Sequencing Center for Infectious Disease"/>
            <person name="Wu L."/>
            <person name="Ma J."/>
        </authorList>
    </citation>
    <scope>NUCLEOTIDE SEQUENCE [LARGE SCALE GENOMIC DNA]</scope>
    <source>
        <strain evidence="3">JCM 17555</strain>
    </source>
</reference>
<dbReference type="Pfam" id="PF03009">
    <property type="entry name" value="GDPD"/>
    <property type="match status" value="1"/>
</dbReference>
<comment type="caution">
    <text evidence="2">The sequence shown here is derived from an EMBL/GenBank/DDBJ whole genome shotgun (WGS) entry which is preliminary data.</text>
</comment>
<dbReference type="InterPro" id="IPR030395">
    <property type="entry name" value="GP_PDE_dom"/>
</dbReference>
<dbReference type="Gene3D" id="3.20.20.190">
    <property type="entry name" value="Phosphatidylinositol (PI) phosphodiesterase"/>
    <property type="match status" value="2"/>
</dbReference>
<dbReference type="Proteomes" id="UP001501337">
    <property type="component" value="Unassembled WGS sequence"/>
</dbReference>
<evidence type="ECO:0000259" key="1">
    <source>
        <dbReference type="Pfam" id="PF03009"/>
    </source>
</evidence>
<dbReference type="CDD" id="cd08556">
    <property type="entry name" value="GDPD"/>
    <property type="match status" value="1"/>
</dbReference>
<keyword evidence="3" id="KW-1185">Reference proteome</keyword>
<evidence type="ECO:0000313" key="2">
    <source>
        <dbReference type="EMBL" id="GAA3961261.1"/>
    </source>
</evidence>
<protein>
    <recommendedName>
        <fullName evidence="1">GP-PDE domain-containing protein</fullName>
    </recommendedName>
</protein>
<dbReference type="SUPFAM" id="SSF51695">
    <property type="entry name" value="PLC-like phosphodiesterases"/>
    <property type="match status" value="1"/>
</dbReference>
<dbReference type="InterPro" id="IPR017946">
    <property type="entry name" value="PLC-like_Pdiesterase_TIM-brl"/>
</dbReference>
<organism evidence="2 3">
    <name type="scientific">Allohahella marinimesophila</name>
    <dbReference type="NCBI Taxonomy" id="1054972"/>
    <lineage>
        <taxon>Bacteria</taxon>
        <taxon>Pseudomonadati</taxon>
        <taxon>Pseudomonadota</taxon>
        <taxon>Gammaproteobacteria</taxon>
        <taxon>Oceanospirillales</taxon>
        <taxon>Hahellaceae</taxon>
        <taxon>Allohahella</taxon>
    </lineage>
</organism>
<sequence>MTGAKPWRKRMIAALMFIIFIVAAKVLIDWRYEVAVSQARSLFDGCRKAWAHRGFVGEHEENTLGSVRAAAAMGATGVEVDILYDEPTEQFIVSHDEPYQRTDGELLTLDQLLAEFPQDTYLWLDAKNLGELWPQDALAAVAKLAMAIKSYGLQDRALVESRNPLYLGRLSDESIHTSYMISPNAKYAAPLFWLNVYFMKMTYTWGPFSALSMNDYRYGEKVAEAFGDEVAILVSTVNDESEFERYALHPNIRVVLTDKDFFAFDSCSVAVD</sequence>
<feature type="domain" description="GP-PDE" evidence="1">
    <location>
        <begin position="52"/>
        <end position="82"/>
    </location>
</feature>
<dbReference type="PANTHER" id="PTHR46211:SF14">
    <property type="entry name" value="GLYCEROPHOSPHODIESTER PHOSPHODIESTERASE"/>
    <property type="match status" value="1"/>
</dbReference>
<gene>
    <name evidence="2" type="ORF">GCM10022278_19160</name>
</gene>
<accession>A0ABP7PAH4</accession>
<evidence type="ECO:0000313" key="3">
    <source>
        <dbReference type="Proteomes" id="UP001501337"/>
    </source>
</evidence>